<dbReference type="Pfam" id="PF20695">
    <property type="entry name" value="UbiD_N"/>
    <property type="match status" value="1"/>
</dbReference>
<accession>A0ABZ2JZJ9</accession>
<dbReference type="InterPro" id="IPR049383">
    <property type="entry name" value="UbiD-like_N"/>
</dbReference>
<gene>
    <name evidence="5" type="ORF">LZC95_36370</name>
</gene>
<proteinExistence type="inferred from homology"/>
<name>A0ABZ2JZJ9_9BACT</name>
<dbReference type="NCBIfam" id="TIGR03701">
    <property type="entry name" value="mena_SCO4490"/>
    <property type="match status" value="1"/>
</dbReference>
<dbReference type="InterPro" id="IPR022390">
    <property type="entry name" value="HBDC"/>
</dbReference>
<dbReference type="InterPro" id="IPR049381">
    <property type="entry name" value="UbiD-like_C"/>
</dbReference>
<dbReference type="InterPro" id="IPR048304">
    <property type="entry name" value="UbiD_Rift_dom"/>
</dbReference>
<feature type="domain" description="3-octaprenyl-4-hydroxybenzoate carboxy-lyase-like Rift-related" evidence="2">
    <location>
        <begin position="127"/>
        <end position="326"/>
    </location>
</feature>
<dbReference type="InterPro" id="IPR002830">
    <property type="entry name" value="UbiD"/>
</dbReference>
<dbReference type="Pfam" id="PF01977">
    <property type="entry name" value="UbiD"/>
    <property type="match status" value="1"/>
</dbReference>
<dbReference type="PANTHER" id="PTHR30108">
    <property type="entry name" value="3-OCTAPRENYL-4-HYDROXYBENZOATE CARBOXY-LYASE-RELATED"/>
    <property type="match status" value="1"/>
</dbReference>
<feature type="domain" description="3-octaprenyl-4-hydroxybenzoate carboxy-lyase-like N-terminal" evidence="3">
    <location>
        <begin position="11"/>
        <end position="93"/>
    </location>
</feature>
<evidence type="ECO:0000259" key="4">
    <source>
        <dbReference type="Pfam" id="PF20696"/>
    </source>
</evidence>
<dbReference type="SUPFAM" id="SSF50475">
    <property type="entry name" value="FMN-binding split barrel"/>
    <property type="match status" value="1"/>
</dbReference>
<dbReference type="SUPFAM" id="SSF143968">
    <property type="entry name" value="UbiD C-terminal domain-like"/>
    <property type="match status" value="1"/>
</dbReference>
<feature type="domain" description="3-octaprenyl-4-hydroxybenzoate carboxy-lyase-like C-terminal" evidence="4">
    <location>
        <begin position="332"/>
        <end position="453"/>
    </location>
</feature>
<keyword evidence="6" id="KW-1185">Reference proteome</keyword>
<dbReference type="PANTHER" id="PTHR30108:SF17">
    <property type="entry name" value="FERULIC ACID DECARBOXYLASE 1"/>
    <property type="match status" value="1"/>
</dbReference>
<dbReference type="EMBL" id="CP089982">
    <property type="protein sequence ID" value="WXA91916.1"/>
    <property type="molecule type" value="Genomic_DNA"/>
</dbReference>
<dbReference type="Gene3D" id="3.40.1670.10">
    <property type="entry name" value="UbiD C-terminal domain-like"/>
    <property type="match status" value="1"/>
</dbReference>
<dbReference type="Pfam" id="PF20696">
    <property type="entry name" value="UbiD_C"/>
    <property type="match status" value="1"/>
</dbReference>
<protein>
    <submittedName>
        <fullName evidence="5">Menaquinone biosynthesis decarboxylase</fullName>
    </submittedName>
</protein>
<organism evidence="5 6">
    <name type="scientific">Pendulispora brunnea</name>
    <dbReference type="NCBI Taxonomy" id="2905690"/>
    <lineage>
        <taxon>Bacteria</taxon>
        <taxon>Pseudomonadati</taxon>
        <taxon>Myxococcota</taxon>
        <taxon>Myxococcia</taxon>
        <taxon>Myxococcales</taxon>
        <taxon>Sorangiineae</taxon>
        <taxon>Pendulisporaceae</taxon>
        <taxon>Pendulispora</taxon>
    </lineage>
</organism>
<comment type="similarity">
    <text evidence="1">Belongs to the UbiD family.</text>
</comment>
<evidence type="ECO:0000313" key="5">
    <source>
        <dbReference type="EMBL" id="WXA91916.1"/>
    </source>
</evidence>
<evidence type="ECO:0000256" key="1">
    <source>
        <dbReference type="ARBA" id="ARBA00010021"/>
    </source>
</evidence>
<reference evidence="5 6" key="1">
    <citation type="submission" date="2021-12" db="EMBL/GenBank/DDBJ databases">
        <title>Discovery of the Pendulisporaceae a myxobacterial family with distinct sporulation behavior and unique specialized metabolism.</title>
        <authorList>
            <person name="Garcia R."/>
            <person name="Popoff A."/>
            <person name="Bader C.D."/>
            <person name="Loehr J."/>
            <person name="Walesch S."/>
            <person name="Walt C."/>
            <person name="Boldt J."/>
            <person name="Bunk B."/>
            <person name="Haeckl F.J.F.P.J."/>
            <person name="Gunesch A.P."/>
            <person name="Birkelbach J."/>
            <person name="Nuebel U."/>
            <person name="Pietschmann T."/>
            <person name="Bach T."/>
            <person name="Mueller R."/>
        </authorList>
    </citation>
    <scope>NUCLEOTIDE SEQUENCE [LARGE SCALE GENOMIC DNA]</scope>
    <source>
        <strain evidence="5 6">MSr12523</strain>
    </source>
</reference>
<evidence type="ECO:0000259" key="2">
    <source>
        <dbReference type="Pfam" id="PF01977"/>
    </source>
</evidence>
<dbReference type="Gene3D" id="1.20.5.570">
    <property type="entry name" value="Single helix bin"/>
    <property type="match status" value="1"/>
</dbReference>
<dbReference type="NCBIfam" id="TIGR00148">
    <property type="entry name" value="UbiD family decarboxylase"/>
    <property type="match status" value="1"/>
</dbReference>
<sequence>MAYDGFGAFAKALEERGELVRIKERIDLHLEASEIAQRVMKTEGPALLFENVHDTTRPDAQARFPLMVNAYGSRRRMSLALGVDDLEQHARAIEELITARPPSGARELVELARKVPELAHVFPRTAREAPCQEVVLTGDEVDLDQLPMMTTWPNDGGPFITLPNVITRDPQSGGRNIGMYRMQRIDRRTTAMHWQVHKTGARHFRAAKELGLRRLEVAVALGGDPALTYAATAPLPDGIDEWMFAGFLRGSAVRTVKCKTVDLEVPAESDFVLEGYVDPSEALFDEGPFGDHTGYYTLVERFPRFHITAITHRRDAIYPATVVGPPPMEDAWLGKATERLFLPLLRTMFPEVRDMNLPVFGAFHNLVLISIKKQYPFHAARVAHGLWGAGQMMFSKVICVVDDDVNVQNLEEVAWRLLANLDPKRDMSFVEGPIDQLDHGANQALYGGKVVIDGTRKWAEEGYAREWPEVLRMSDAVVQRVDALWPSLGIAGATPRANVLEGGKHDGPVQRVLEAARGLIGRSR</sequence>
<evidence type="ECO:0000313" key="6">
    <source>
        <dbReference type="Proteomes" id="UP001379533"/>
    </source>
</evidence>
<dbReference type="Proteomes" id="UP001379533">
    <property type="component" value="Chromosome"/>
</dbReference>
<evidence type="ECO:0000259" key="3">
    <source>
        <dbReference type="Pfam" id="PF20695"/>
    </source>
</evidence>
<dbReference type="RefSeq" id="WP_394842533.1">
    <property type="nucleotide sequence ID" value="NZ_CP089982.1"/>
</dbReference>